<evidence type="ECO:0000256" key="1">
    <source>
        <dbReference type="SAM" id="SignalP"/>
    </source>
</evidence>
<accession>A0A428PX55</accession>
<keyword evidence="4" id="KW-1185">Reference proteome</keyword>
<dbReference type="SUPFAM" id="SSF49899">
    <property type="entry name" value="Concanavalin A-like lectins/glucanases"/>
    <property type="match status" value="1"/>
</dbReference>
<name>A0A428PX55_9HYPO</name>
<dbReference type="AlphaFoldDB" id="A0A428PX55"/>
<evidence type="ECO:0000313" key="4">
    <source>
        <dbReference type="Proteomes" id="UP000287972"/>
    </source>
</evidence>
<organism evidence="3 4">
    <name type="scientific">Fusarium floridanum</name>
    <dbReference type="NCBI Taxonomy" id="1325733"/>
    <lineage>
        <taxon>Eukaryota</taxon>
        <taxon>Fungi</taxon>
        <taxon>Dikarya</taxon>
        <taxon>Ascomycota</taxon>
        <taxon>Pezizomycotina</taxon>
        <taxon>Sordariomycetes</taxon>
        <taxon>Hypocreomycetidae</taxon>
        <taxon>Hypocreales</taxon>
        <taxon>Nectriaceae</taxon>
        <taxon>Fusarium</taxon>
        <taxon>Fusarium solani species complex</taxon>
    </lineage>
</organism>
<dbReference type="Gene3D" id="2.60.120.200">
    <property type="match status" value="1"/>
</dbReference>
<evidence type="ECO:0000313" key="3">
    <source>
        <dbReference type="EMBL" id="RSL57677.1"/>
    </source>
</evidence>
<feature type="signal peptide" evidence="1">
    <location>
        <begin position="1"/>
        <end position="17"/>
    </location>
</feature>
<protein>
    <recommendedName>
        <fullName evidence="2">GH16 domain-containing protein</fullName>
    </recommendedName>
</protein>
<keyword evidence="1" id="KW-0732">Signal</keyword>
<dbReference type="Pfam" id="PF00722">
    <property type="entry name" value="Glyco_hydro_16"/>
    <property type="match status" value="1"/>
</dbReference>
<dbReference type="PANTHER" id="PTHR10963:SF60">
    <property type="entry name" value="GRAM-NEGATIVE BACTERIA-BINDING PROTEIN 1-RELATED"/>
    <property type="match status" value="1"/>
</dbReference>
<dbReference type="CDD" id="cd02182">
    <property type="entry name" value="GH16_Strep_laminarinase_like"/>
    <property type="match status" value="1"/>
</dbReference>
<dbReference type="GO" id="GO:0004553">
    <property type="term" value="F:hydrolase activity, hydrolyzing O-glycosyl compounds"/>
    <property type="evidence" value="ECO:0007669"/>
    <property type="project" value="InterPro"/>
</dbReference>
<dbReference type="EMBL" id="NKCL01000644">
    <property type="protein sequence ID" value="RSL57677.1"/>
    <property type="molecule type" value="Genomic_DNA"/>
</dbReference>
<evidence type="ECO:0000259" key="2">
    <source>
        <dbReference type="PROSITE" id="PS51762"/>
    </source>
</evidence>
<gene>
    <name evidence="3" type="ORF">CEP51_014200</name>
</gene>
<proteinExistence type="predicted"/>
<sequence>MRNFLPFLAGVLPFASAIQCPNRPGFKVVWQDDFNGCQGCAPSESNWNVALNINTNNEIQEYSESNRNIQLSGGHTLQLVPWKESNGEWTSGRLESKKAWHAPEGKAMRVEAALRTGEAANKQGIWPAFWMLGDSMRQGTQWPLCGELDIFERVNGDLTGYGTVHCGHEGGGPCNEPEGLGQAVAIPDNSFHTWSIVVDRRPDNWQQETIHWLLDGAPFHSLTGAQLGDEGTWATLAHSPMYILLNVAVGGNWPGDPNDATQDGYENMLEVAYVAVYETT</sequence>
<dbReference type="InterPro" id="IPR050546">
    <property type="entry name" value="Glycosyl_Hydrlase_16"/>
</dbReference>
<dbReference type="Proteomes" id="UP000287972">
    <property type="component" value="Unassembled WGS sequence"/>
</dbReference>
<dbReference type="GO" id="GO:0005975">
    <property type="term" value="P:carbohydrate metabolic process"/>
    <property type="evidence" value="ECO:0007669"/>
    <property type="project" value="InterPro"/>
</dbReference>
<feature type="domain" description="GH16" evidence="2">
    <location>
        <begin position="1"/>
        <end position="280"/>
    </location>
</feature>
<dbReference type="PROSITE" id="PS51762">
    <property type="entry name" value="GH16_2"/>
    <property type="match status" value="1"/>
</dbReference>
<dbReference type="InterPro" id="IPR013320">
    <property type="entry name" value="ConA-like_dom_sf"/>
</dbReference>
<reference evidence="3 4" key="1">
    <citation type="submission" date="2017-06" db="EMBL/GenBank/DDBJ databases">
        <title>Comparative genomic analysis of Ambrosia Fusariam Clade fungi.</title>
        <authorList>
            <person name="Stajich J.E."/>
            <person name="Carrillo J."/>
            <person name="Kijimoto T."/>
            <person name="Eskalen A."/>
            <person name="O'Donnell K."/>
            <person name="Kasson M."/>
        </authorList>
    </citation>
    <scope>NUCLEOTIDE SEQUENCE [LARGE SCALE GENOMIC DNA]</scope>
    <source>
        <strain evidence="3 4">NRRL62606</strain>
    </source>
</reference>
<feature type="chain" id="PRO_5019158487" description="GH16 domain-containing protein" evidence="1">
    <location>
        <begin position="18"/>
        <end position="280"/>
    </location>
</feature>
<dbReference type="InterPro" id="IPR000757">
    <property type="entry name" value="Beta-glucanase-like"/>
</dbReference>
<dbReference type="PANTHER" id="PTHR10963">
    <property type="entry name" value="GLYCOSYL HYDROLASE-RELATED"/>
    <property type="match status" value="1"/>
</dbReference>
<comment type="caution">
    <text evidence="3">The sequence shown here is derived from an EMBL/GenBank/DDBJ whole genome shotgun (WGS) entry which is preliminary data.</text>
</comment>